<reference evidence="2" key="2">
    <citation type="submission" date="2018-05" db="EMBL/GenBank/DDBJ databases">
        <title>OpunRS2 (Oryza punctata Reference Sequence Version 2).</title>
        <authorList>
            <person name="Zhang J."/>
            <person name="Kudrna D."/>
            <person name="Lee S."/>
            <person name="Talag J."/>
            <person name="Welchert J."/>
            <person name="Wing R.A."/>
        </authorList>
    </citation>
    <scope>NUCLEOTIDE SEQUENCE [LARGE SCALE GENOMIC DNA]</scope>
</reference>
<evidence type="ECO:0000256" key="1">
    <source>
        <dbReference type="SAM" id="MobiDB-lite"/>
    </source>
</evidence>
<dbReference type="Proteomes" id="UP000026962">
    <property type="component" value="Chromosome 7"/>
</dbReference>
<feature type="region of interest" description="Disordered" evidence="1">
    <location>
        <begin position="148"/>
        <end position="184"/>
    </location>
</feature>
<proteinExistence type="predicted"/>
<feature type="compositionally biased region" description="Acidic residues" evidence="1">
    <location>
        <begin position="1"/>
        <end position="10"/>
    </location>
</feature>
<feature type="compositionally biased region" description="Basic and acidic residues" evidence="1">
    <location>
        <begin position="11"/>
        <end position="23"/>
    </location>
</feature>
<feature type="compositionally biased region" description="Basic residues" evidence="1">
    <location>
        <begin position="48"/>
        <end position="59"/>
    </location>
</feature>
<protein>
    <submittedName>
        <fullName evidence="2">Uncharacterized protein</fullName>
    </submittedName>
</protein>
<keyword evidence="3" id="KW-1185">Reference proteome</keyword>
<dbReference type="EnsemblPlants" id="OPUNC07G12170.1">
    <property type="protein sequence ID" value="OPUNC07G12170.1"/>
    <property type="gene ID" value="OPUNC07G12170"/>
</dbReference>
<feature type="compositionally biased region" description="Polar residues" evidence="1">
    <location>
        <begin position="152"/>
        <end position="162"/>
    </location>
</feature>
<evidence type="ECO:0000313" key="3">
    <source>
        <dbReference type="Proteomes" id="UP000026962"/>
    </source>
</evidence>
<name>A0A0E0LKB0_ORYPU</name>
<dbReference type="STRING" id="4537.A0A0E0LKB0"/>
<feature type="region of interest" description="Disordered" evidence="1">
    <location>
        <begin position="41"/>
        <end position="61"/>
    </location>
</feature>
<evidence type="ECO:0000313" key="2">
    <source>
        <dbReference type="EnsemblPlants" id="OPUNC07G12170.1"/>
    </source>
</evidence>
<organism evidence="2">
    <name type="scientific">Oryza punctata</name>
    <name type="common">Red rice</name>
    <dbReference type="NCBI Taxonomy" id="4537"/>
    <lineage>
        <taxon>Eukaryota</taxon>
        <taxon>Viridiplantae</taxon>
        <taxon>Streptophyta</taxon>
        <taxon>Embryophyta</taxon>
        <taxon>Tracheophyta</taxon>
        <taxon>Spermatophyta</taxon>
        <taxon>Magnoliopsida</taxon>
        <taxon>Liliopsida</taxon>
        <taxon>Poales</taxon>
        <taxon>Poaceae</taxon>
        <taxon>BOP clade</taxon>
        <taxon>Oryzoideae</taxon>
        <taxon>Oryzeae</taxon>
        <taxon>Oryzinae</taxon>
        <taxon>Oryza</taxon>
    </lineage>
</organism>
<dbReference type="HOGENOM" id="CLU_1470454_0_0_1"/>
<reference evidence="2" key="1">
    <citation type="submission" date="2015-04" db="UniProtKB">
        <authorList>
            <consortium name="EnsemblPlants"/>
        </authorList>
    </citation>
    <scope>IDENTIFICATION</scope>
</reference>
<accession>A0A0E0LKB0</accession>
<dbReference type="Gramene" id="OPUNC07G12170.1">
    <property type="protein sequence ID" value="OPUNC07G12170.1"/>
    <property type="gene ID" value="OPUNC07G12170"/>
</dbReference>
<feature type="region of interest" description="Disordered" evidence="1">
    <location>
        <begin position="1"/>
        <end position="23"/>
    </location>
</feature>
<dbReference type="AlphaFoldDB" id="A0A0E0LKB0"/>
<sequence>MATESVEDERDSGRERRGRWRENSERGVKIRCRVGGWMDKDGRERAAKTTRPRLPRRHPFCTEPLSYGSRSPWRGTGPLEAIREQQAKLGSVFTASALFGLFKVTFLIGLEVSSHFYVAPDSEISMGRLYEFTCPSLGLGRGAAADCRRRSSLSGPKNSKTKASGDDFEGSASDRGLSSVAGDE</sequence>
<dbReference type="eggNOG" id="KOG0684">
    <property type="taxonomic scope" value="Eukaryota"/>
</dbReference>